<dbReference type="EMBL" id="JAEPRC010000147">
    <property type="protein sequence ID" value="KAG2206585.1"/>
    <property type="molecule type" value="Genomic_DNA"/>
</dbReference>
<reference evidence="1" key="1">
    <citation type="submission" date="2020-12" db="EMBL/GenBank/DDBJ databases">
        <title>Metabolic potential, ecology and presence of endohyphal bacteria is reflected in genomic diversity of Mucoromycotina.</title>
        <authorList>
            <person name="Muszewska A."/>
            <person name="Okrasinska A."/>
            <person name="Steczkiewicz K."/>
            <person name="Drgas O."/>
            <person name="Orlowska M."/>
            <person name="Perlinska-Lenart U."/>
            <person name="Aleksandrzak-Piekarczyk T."/>
            <person name="Szatraj K."/>
            <person name="Zielenkiewicz U."/>
            <person name="Pilsyk S."/>
            <person name="Malc E."/>
            <person name="Mieczkowski P."/>
            <person name="Kruszewska J.S."/>
            <person name="Biernat P."/>
            <person name="Pawlowska J."/>
        </authorList>
    </citation>
    <scope>NUCLEOTIDE SEQUENCE</scope>
    <source>
        <strain evidence="1">CBS 226.32</strain>
    </source>
</reference>
<keyword evidence="2" id="KW-1185">Reference proteome</keyword>
<name>A0A8H7V484_9FUNG</name>
<gene>
    <name evidence="1" type="ORF">INT46_002840</name>
</gene>
<comment type="caution">
    <text evidence="1">The sequence shown here is derived from an EMBL/GenBank/DDBJ whole genome shotgun (WGS) entry which is preliminary data.</text>
</comment>
<proteinExistence type="predicted"/>
<protein>
    <submittedName>
        <fullName evidence="1">Uncharacterized protein</fullName>
    </submittedName>
</protein>
<evidence type="ECO:0000313" key="2">
    <source>
        <dbReference type="Proteomes" id="UP000650833"/>
    </source>
</evidence>
<sequence>MPCPSCNSSNIGIEDNLTVCYLCGIVINDAVFETNDFSYTQTNVKQIEQNQSGKHKRAIESVDRIATYFRIPENFATQAKNIIQEHSDDLPNRFPLETALFVVYFAAREWMLPWSINDLIENFPVPVDKAKVQRVNFIFVQKSFKYKMVQFELSQDTFDSFLDLILPGVAKQYGGTIKMSKSTSVKLKQTTKSLISLGDIYGLNTGKKSRPTIIATAIISFAYLGIYNKSNSLKSVKKSIYIGRRFSSFKRYFPSNSKILKMRMHDYIDFLLACAQNIPWIDNPEKRYTHYYLKDILDLFGKKDKDTDPLLTLSSDQYSTALIKKNDALSKVYKDMFDSVQKHLDSNTIPEDQHSLEFSLFQLIDFGYEKSHLINWSEKSIRGMADSLIFRAKYGTEVNQELDMNRRELDENDMLDDEIDIYIR</sequence>
<evidence type="ECO:0000313" key="1">
    <source>
        <dbReference type="EMBL" id="KAG2206585.1"/>
    </source>
</evidence>
<dbReference type="Proteomes" id="UP000650833">
    <property type="component" value="Unassembled WGS sequence"/>
</dbReference>
<dbReference type="AlphaFoldDB" id="A0A8H7V484"/>
<accession>A0A8H7V484</accession>
<organism evidence="1 2">
    <name type="scientific">Mucor plumbeus</name>
    <dbReference type="NCBI Taxonomy" id="97098"/>
    <lineage>
        <taxon>Eukaryota</taxon>
        <taxon>Fungi</taxon>
        <taxon>Fungi incertae sedis</taxon>
        <taxon>Mucoromycota</taxon>
        <taxon>Mucoromycotina</taxon>
        <taxon>Mucoromycetes</taxon>
        <taxon>Mucorales</taxon>
        <taxon>Mucorineae</taxon>
        <taxon>Mucoraceae</taxon>
        <taxon>Mucor</taxon>
    </lineage>
</organism>
<dbReference type="OrthoDB" id="2220037at2759"/>